<dbReference type="OrthoDB" id="5945834at2759"/>
<dbReference type="InterPro" id="IPR014716">
    <property type="entry name" value="Fibrinogen_a/b/g_C_1"/>
</dbReference>
<dbReference type="GO" id="GO:0005615">
    <property type="term" value="C:extracellular space"/>
    <property type="evidence" value="ECO:0007669"/>
    <property type="project" value="TreeGrafter"/>
</dbReference>
<dbReference type="InterPro" id="IPR003609">
    <property type="entry name" value="Pan_app"/>
</dbReference>
<dbReference type="Gene3D" id="3.90.215.10">
    <property type="entry name" value="Gamma Fibrinogen, chain A, domain 1"/>
    <property type="match status" value="1"/>
</dbReference>
<evidence type="ECO:0000313" key="6">
    <source>
        <dbReference type="Proteomes" id="UP001152795"/>
    </source>
</evidence>
<dbReference type="Pfam" id="PF00147">
    <property type="entry name" value="Fibrinogen_C"/>
    <property type="match status" value="1"/>
</dbReference>
<dbReference type="GO" id="GO:0046872">
    <property type="term" value="F:metal ion binding"/>
    <property type="evidence" value="ECO:0007669"/>
    <property type="project" value="UniProtKB-KW"/>
</dbReference>
<organism evidence="5 6">
    <name type="scientific">Paramuricea clavata</name>
    <name type="common">Red gorgonian</name>
    <name type="synonym">Violescent sea-whip</name>
    <dbReference type="NCBI Taxonomy" id="317549"/>
    <lineage>
        <taxon>Eukaryota</taxon>
        <taxon>Metazoa</taxon>
        <taxon>Cnidaria</taxon>
        <taxon>Anthozoa</taxon>
        <taxon>Octocorallia</taxon>
        <taxon>Malacalcyonacea</taxon>
        <taxon>Plexauridae</taxon>
        <taxon>Paramuricea</taxon>
    </lineage>
</organism>
<keyword evidence="6" id="KW-1185">Reference proteome</keyword>
<dbReference type="GO" id="GO:0070492">
    <property type="term" value="F:oligosaccharide binding"/>
    <property type="evidence" value="ECO:0007669"/>
    <property type="project" value="TreeGrafter"/>
</dbReference>
<dbReference type="PROSITE" id="PS50948">
    <property type="entry name" value="PAN"/>
    <property type="match status" value="1"/>
</dbReference>
<dbReference type="Proteomes" id="UP001152795">
    <property type="component" value="Unassembled WGS sequence"/>
</dbReference>
<protein>
    <submittedName>
        <fullName evidence="5">Uncharacterized protein</fullName>
    </submittedName>
</protein>
<keyword evidence="4" id="KW-1015">Disulfide bond</keyword>
<dbReference type="InterPro" id="IPR002181">
    <property type="entry name" value="Fibrinogen_a/b/g_C_dom"/>
</dbReference>
<keyword evidence="1" id="KW-0479">Metal-binding</keyword>
<name>A0A7D9DTE1_PARCT</name>
<evidence type="ECO:0000256" key="1">
    <source>
        <dbReference type="ARBA" id="ARBA00022723"/>
    </source>
</evidence>
<dbReference type="EMBL" id="CACRXK020002290">
    <property type="protein sequence ID" value="CAB3993597.1"/>
    <property type="molecule type" value="Genomic_DNA"/>
</dbReference>
<keyword evidence="2" id="KW-0430">Lectin</keyword>
<dbReference type="PANTHER" id="PTHR16146:SF53">
    <property type="entry name" value="APPLE DOMAIN-CONTAINING PROTEIN"/>
    <property type="match status" value="1"/>
</dbReference>
<dbReference type="PANTHER" id="PTHR16146">
    <property type="entry name" value="INTELECTIN"/>
    <property type="match status" value="1"/>
</dbReference>
<reference evidence="5" key="1">
    <citation type="submission" date="2020-04" db="EMBL/GenBank/DDBJ databases">
        <authorList>
            <person name="Alioto T."/>
            <person name="Alioto T."/>
            <person name="Gomez Garrido J."/>
        </authorList>
    </citation>
    <scope>NUCLEOTIDE SEQUENCE</scope>
    <source>
        <strain evidence="5">A484AB</strain>
    </source>
</reference>
<dbReference type="InterPro" id="IPR036056">
    <property type="entry name" value="Fibrinogen-like_C"/>
</dbReference>
<proteinExistence type="predicted"/>
<keyword evidence="3" id="KW-0106">Calcium</keyword>
<dbReference type="SUPFAM" id="SSF56496">
    <property type="entry name" value="Fibrinogen C-terminal domain-like"/>
    <property type="match status" value="1"/>
</dbReference>
<evidence type="ECO:0000313" key="5">
    <source>
        <dbReference type="EMBL" id="CAB3993597.1"/>
    </source>
</evidence>
<accession>A0A7D9DTE1</accession>
<gene>
    <name evidence="5" type="ORF">PACLA_8A008322</name>
</gene>
<sequence>MVLLYFSIVLGAFGEEANGNDQLYFKMKQGIRSQREAYMSLRAKTAMDCVLFCFEEKRTCTSLNYAEPTLVNDGEENCELHEKTKNDDDNSLEFLKDDRYTFYQNTQKTENATEQPNTPPLNRSCLDHFNHGSKTSGNYTILDSRENARTVYCDMESEPGSVWTLVMSFTRANKDLAPFKKKAMYQPAHQNRFDPNWSDYRMGTSLIAALKNMTTHWRITCSFPQYGVDTKTDYVRAVFADFDLLSEFSGECKNVSYISVMGQSCSKCTAQWTHITYYTPHIAAMQNDSACDIKSDKSGYHYFGAYDNYNLNFRCTESSNSTTNYWFGSYV</sequence>
<evidence type="ECO:0000256" key="2">
    <source>
        <dbReference type="ARBA" id="ARBA00022734"/>
    </source>
</evidence>
<evidence type="ECO:0000256" key="3">
    <source>
        <dbReference type="ARBA" id="ARBA00022837"/>
    </source>
</evidence>
<evidence type="ECO:0000256" key="4">
    <source>
        <dbReference type="ARBA" id="ARBA00023157"/>
    </source>
</evidence>
<dbReference type="AlphaFoldDB" id="A0A7D9DTE1"/>
<comment type="caution">
    <text evidence="5">The sequence shown here is derived from an EMBL/GenBank/DDBJ whole genome shotgun (WGS) entry which is preliminary data.</text>
</comment>